<evidence type="ECO:0000313" key="3">
    <source>
        <dbReference type="EMBL" id="SIR36805.1"/>
    </source>
</evidence>
<dbReference type="RefSeq" id="WP_045849461.1">
    <property type="nucleotide sequence ID" value="NZ_FTLX01000007.1"/>
</dbReference>
<dbReference type="OrthoDB" id="9787129at2"/>
<feature type="transmembrane region" description="Helical" evidence="1">
    <location>
        <begin position="305"/>
        <end position="323"/>
    </location>
</feature>
<dbReference type="GO" id="GO:0015128">
    <property type="term" value="F:gluconate transmembrane transporter activity"/>
    <property type="evidence" value="ECO:0007669"/>
    <property type="project" value="InterPro"/>
</dbReference>
<name>A0A1N7ACI0_9BACI</name>
<feature type="transmembrane region" description="Helical" evidence="1">
    <location>
        <begin position="343"/>
        <end position="372"/>
    </location>
</feature>
<dbReference type="GO" id="GO:0005886">
    <property type="term" value="C:plasma membrane"/>
    <property type="evidence" value="ECO:0007669"/>
    <property type="project" value="TreeGrafter"/>
</dbReference>
<feature type="transmembrane region" description="Helical" evidence="1">
    <location>
        <begin position="422"/>
        <end position="447"/>
    </location>
</feature>
<keyword evidence="5" id="KW-1185">Reference proteome</keyword>
<evidence type="ECO:0000256" key="1">
    <source>
        <dbReference type="SAM" id="Phobius"/>
    </source>
</evidence>
<reference evidence="3 4" key="1">
    <citation type="submission" date="2017-01" db="EMBL/GenBank/DDBJ databases">
        <authorList>
            <person name="Mah S.A."/>
            <person name="Swanson W.J."/>
            <person name="Moy G.W."/>
            <person name="Vacquier V.D."/>
        </authorList>
    </citation>
    <scope>NUCLEOTIDE SEQUENCE [LARGE SCALE GENOMIC DNA]</scope>
    <source>
        <strain evidence="3 4">NIO-1016</strain>
    </source>
</reference>
<dbReference type="NCBIfam" id="TIGR00791">
    <property type="entry name" value="gntP"/>
    <property type="match status" value="1"/>
</dbReference>
<feature type="transmembrane region" description="Helical" evidence="1">
    <location>
        <begin position="384"/>
        <end position="402"/>
    </location>
</feature>
<feature type="transmembrane region" description="Helical" evidence="1">
    <location>
        <begin position="224"/>
        <end position="244"/>
    </location>
</feature>
<accession>A0A1N7ACI0</accession>
<dbReference type="InterPro" id="IPR003474">
    <property type="entry name" value="Glcn_transporter"/>
</dbReference>
<feature type="transmembrane region" description="Helical" evidence="1">
    <location>
        <begin position="101"/>
        <end position="128"/>
    </location>
</feature>
<feature type="transmembrane region" description="Helical" evidence="1">
    <location>
        <begin position="5"/>
        <end position="22"/>
    </location>
</feature>
<feature type="transmembrane region" description="Helical" evidence="1">
    <location>
        <begin position="264"/>
        <end position="284"/>
    </location>
</feature>
<dbReference type="EMBL" id="FTLX01000007">
    <property type="protein sequence ID" value="SIR36805.1"/>
    <property type="molecule type" value="Genomic_DNA"/>
</dbReference>
<feature type="transmembrane region" description="Helical" evidence="1">
    <location>
        <begin position="28"/>
        <end position="50"/>
    </location>
</feature>
<dbReference type="PANTHER" id="PTHR30354:SF8">
    <property type="entry name" value="LOW-AFFINITY GLUCONATE TRANSPORTER"/>
    <property type="match status" value="1"/>
</dbReference>
<dbReference type="Proteomes" id="UP000215545">
    <property type="component" value="Unassembled WGS sequence"/>
</dbReference>
<gene>
    <name evidence="2" type="ORF">B1B05_14685</name>
    <name evidence="3" type="ORF">SAMN05443094_107158</name>
</gene>
<dbReference type="PANTHER" id="PTHR30354">
    <property type="entry name" value="GNT FAMILY GLUCONATE TRANSPORTER"/>
    <property type="match status" value="1"/>
</dbReference>
<keyword evidence="1" id="KW-0472">Membrane</keyword>
<evidence type="ECO:0000313" key="2">
    <source>
        <dbReference type="EMBL" id="OXS75844.1"/>
    </source>
</evidence>
<proteinExistence type="predicted"/>
<evidence type="ECO:0000313" key="5">
    <source>
        <dbReference type="Proteomes" id="UP000215545"/>
    </source>
</evidence>
<feature type="transmembrane region" description="Helical" evidence="1">
    <location>
        <begin position="178"/>
        <end position="203"/>
    </location>
</feature>
<dbReference type="STRING" id="1017273.SAMN05443094_107158"/>
<keyword evidence="1" id="KW-1133">Transmembrane helix</keyword>
<keyword evidence="1" id="KW-0812">Transmembrane</keyword>
<reference evidence="5" key="2">
    <citation type="submission" date="2017-03" db="EMBL/GenBank/DDBJ databases">
        <title>Bacillus sp. V-88(T) DSM27956, whole genome shotgun sequencing project.</title>
        <authorList>
            <person name="Dastager S.G."/>
            <person name="Neurgaonkar P.S."/>
            <person name="Dharne M.S."/>
        </authorList>
    </citation>
    <scope>NUCLEOTIDE SEQUENCE [LARGE SCALE GENOMIC DNA]</scope>
    <source>
        <strain evidence="5">DSM 25145</strain>
    </source>
</reference>
<evidence type="ECO:0000313" key="4">
    <source>
        <dbReference type="Proteomes" id="UP000186385"/>
    </source>
</evidence>
<reference evidence="2" key="3">
    <citation type="submission" date="2017-03" db="EMBL/GenBank/DDBJ databases">
        <authorList>
            <person name="Dastager S.G."/>
            <person name="Neurgaonkar P.S."/>
            <person name="Dharne M.S."/>
        </authorList>
    </citation>
    <scope>NUCLEOTIDE SEQUENCE</scope>
    <source>
        <strain evidence="2">DSM 25145</strain>
    </source>
</reference>
<dbReference type="EMBL" id="MWSK01000007">
    <property type="protein sequence ID" value="OXS75844.1"/>
    <property type="molecule type" value="Genomic_DNA"/>
</dbReference>
<organism evidence="3 4">
    <name type="scientific">Domibacillus enclensis</name>
    <dbReference type="NCBI Taxonomy" id="1017273"/>
    <lineage>
        <taxon>Bacteria</taxon>
        <taxon>Bacillati</taxon>
        <taxon>Bacillota</taxon>
        <taxon>Bacilli</taxon>
        <taxon>Bacillales</taxon>
        <taxon>Bacillaceae</taxon>
        <taxon>Domibacillus</taxon>
    </lineage>
</organism>
<feature type="transmembrane region" description="Helical" evidence="1">
    <location>
        <begin position="140"/>
        <end position="158"/>
    </location>
</feature>
<feature type="transmembrane region" description="Helical" evidence="1">
    <location>
        <begin position="62"/>
        <end position="81"/>
    </location>
</feature>
<dbReference type="Pfam" id="PF02447">
    <property type="entry name" value="GntP_permease"/>
    <property type="match status" value="1"/>
</dbReference>
<dbReference type="PIRSF" id="PIRSF002746">
    <property type="entry name" value="Gluconate_transporter"/>
    <property type="match status" value="1"/>
</dbReference>
<sequence length="448" mass="47483">MSEFYLISAVAAAITLLLFLIMTLKLHAFVALFLVSLFVGVATGMPLDSILFSMQKGMGETLGFVAVIVGLGAMFGQMLDASGGAERLSRTLIRTFGEKRVSWALAFTGFVVGIPVFFDVGFILLIPIVYRLAKKSGRSLLFYALPLFAGLSAAHSLIPPTPGPIAVAHLIGADLGWVILFGLAAGIPAMIVSGPLFGSYMAGKIHVSVPDYMAIPDRSEEEEELPGFGLLVFIIAVPLLLMLMNTTTAAFLAEGNVLRTFFAFAGHPFTAMIMAVLLVFYFLGIRRGYSRQDVRTIAGRAIQPTGMIMLVTGAGGVFKQVLVDSDLNLVLGELLSSSAVPPLVLGYVLSASIRVLQGSATVAMATSAGFMASIIEPMALSGPALALLVISISAGGIMASHVNDSGFWLVNRYLGLDVKDTLKTWTVLEIANSLTAFAVVLILSFVFL</sequence>
<protein>
    <submittedName>
        <fullName evidence="2 3">Gluconate transporter</fullName>
    </submittedName>
</protein>
<dbReference type="Proteomes" id="UP000186385">
    <property type="component" value="Unassembled WGS sequence"/>
</dbReference>
<dbReference type="AlphaFoldDB" id="A0A1N7ACI0"/>